<comment type="pathway">
    <text evidence="1 9">Amino-acid biosynthesis; L-arginine biosynthesis; N(2)-acetyl-L-ornithine from L-glutamate: step 2/4.</text>
</comment>
<dbReference type="AlphaFoldDB" id="A0A6N8CPK8"/>
<dbReference type="GO" id="GO:0003991">
    <property type="term" value="F:acetylglutamate kinase activity"/>
    <property type="evidence" value="ECO:0007669"/>
    <property type="project" value="UniProtKB-UniRule"/>
</dbReference>
<dbReference type="PANTHER" id="PTHR23342">
    <property type="entry name" value="N-ACETYLGLUTAMATE SYNTHASE"/>
    <property type="match status" value="1"/>
</dbReference>
<comment type="catalytic activity">
    <reaction evidence="8 9">
        <text>N-acetyl-L-glutamate + ATP = N-acetyl-L-glutamyl 5-phosphate + ADP</text>
        <dbReference type="Rhea" id="RHEA:14629"/>
        <dbReference type="ChEBI" id="CHEBI:30616"/>
        <dbReference type="ChEBI" id="CHEBI:44337"/>
        <dbReference type="ChEBI" id="CHEBI:57936"/>
        <dbReference type="ChEBI" id="CHEBI:456216"/>
        <dbReference type="EC" id="2.7.2.8"/>
    </reaction>
</comment>
<evidence type="ECO:0000256" key="3">
    <source>
        <dbReference type="ARBA" id="ARBA00022605"/>
    </source>
</evidence>
<comment type="similarity">
    <text evidence="9">Belongs to the acetylglutamate kinase family. ArgB subfamily.</text>
</comment>
<keyword evidence="5 9" id="KW-0547">Nucleotide-binding</keyword>
<dbReference type="NCBIfam" id="TIGR00761">
    <property type="entry name" value="argB"/>
    <property type="match status" value="1"/>
</dbReference>
<comment type="function">
    <text evidence="9">Catalyzes the ATP-dependent phosphorylation of N-acetyl-L-glutamate.</text>
</comment>
<evidence type="ECO:0000256" key="7">
    <source>
        <dbReference type="ARBA" id="ARBA00022840"/>
    </source>
</evidence>
<dbReference type="RefSeq" id="WP_155218463.1">
    <property type="nucleotide sequence ID" value="NZ_WNHB01000010.1"/>
</dbReference>
<dbReference type="InterPro" id="IPR036393">
    <property type="entry name" value="AceGlu_kinase-like_sf"/>
</dbReference>
<dbReference type="UniPathway" id="UPA00068">
    <property type="reaction ID" value="UER00107"/>
</dbReference>
<sequence>MKYLVIKCGGSVFEKLPASFYKSIIQVAKDSEWTPIIVHGGGPKISKLCEQLNIESTFYNGLRVTSQEVLEVAEMVLNGSINKEIVTKIHNEGGKAIGLSGLDGHLLMAEPLKDGNLGFVGEVKEVHASIIAQVAEQGFIPVISPIASDNDGQHYNINGDMAAAAIAGALGAKLCFVSNVPGIWIDKDGERTILSEVSDLEIKELIKKKIISGGMVPKVISAIESLQNDVKEVSIISGHEEESIKALTSGENVGTKIFLEEGVTYVG</sequence>
<dbReference type="GO" id="GO:0005524">
    <property type="term" value="F:ATP binding"/>
    <property type="evidence" value="ECO:0007669"/>
    <property type="project" value="UniProtKB-UniRule"/>
</dbReference>
<evidence type="ECO:0000256" key="4">
    <source>
        <dbReference type="ARBA" id="ARBA00022679"/>
    </source>
</evidence>
<keyword evidence="12" id="KW-1185">Reference proteome</keyword>
<evidence type="ECO:0000256" key="9">
    <source>
        <dbReference type="HAMAP-Rule" id="MF_00082"/>
    </source>
</evidence>
<evidence type="ECO:0000256" key="2">
    <source>
        <dbReference type="ARBA" id="ARBA00022571"/>
    </source>
</evidence>
<keyword evidence="9" id="KW-0963">Cytoplasm</keyword>
<gene>
    <name evidence="9 11" type="primary">argB</name>
    <name evidence="11" type="ORF">GMB86_07950</name>
</gene>
<reference evidence="11 12" key="1">
    <citation type="submission" date="2019-11" db="EMBL/GenBank/DDBJ databases">
        <title>Terrilactibacillus tamarindus sp. nov. BCM23-1 isolated from bark of Tamarindus indica.</title>
        <authorList>
            <person name="Kingkaew E."/>
            <person name="Tanasupawat S."/>
        </authorList>
    </citation>
    <scope>NUCLEOTIDE SEQUENCE [LARGE SCALE GENOMIC DNA]</scope>
    <source>
        <strain evidence="11 12">BCM23-1</strain>
    </source>
</reference>
<dbReference type="GO" id="GO:0042450">
    <property type="term" value="P:L-arginine biosynthetic process via ornithine"/>
    <property type="evidence" value="ECO:0007669"/>
    <property type="project" value="UniProtKB-UniRule"/>
</dbReference>
<keyword evidence="7 9" id="KW-0067">ATP-binding</keyword>
<feature type="site" description="Transition state stabilizer" evidence="9">
    <location>
        <position position="218"/>
    </location>
</feature>
<dbReference type="HAMAP" id="MF_00082">
    <property type="entry name" value="ArgB"/>
    <property type="match status" value="1"/>
</dbReference>
<feature type="binding site" evidence="9">
    <location>
        <position position="156"/>
    </location>
    <ligand>
        <name>substrate</name>
    </ligand>
</feature>
<evidence type="ECO:0000256" key="1">
    <source>
        <dbReference type="ARBA" id="ARBA00004828"/>
    </source>
</evidence>
<dbReference type="InterPro" id="IPR004662">
    <property type="entry name" value="AcgluKinase_fam"/>
</dbReference>
<dbReference type="PANTHER" id="PTHR23342:SF0">
    <property type="entry name" value="N-ACETYLGLUTAMATE SYNTHASE, MITOCHONDRIAL"/>
    <property type="match status" value="1"/>
</dbReference>
<dbReference type="Gene3D" id="3.40.1160.10">
    <property type="entry name" value="Acetylglutamate kinase-like"/>
    <property type="match status" value="1"/>
</dbReference>
<protein>
    <recommendedName>
        <fullName evidence="9">Acetylglutamate kinase</fullName>
        <ecNumber evidence="9">2.7.2.8</ecNumber>
    </recommendedName>
    <alternativeName>
        <fullName evidence="9">N-acetyl-L-glutamate 5-phosphotransferase</fullName>
    </alternativeName>
    <alternativeName>
        <fullName evidence="9">NAG kinase</fullName>
        <shortName evidence="9">NAGK</shortName>
    </alternativeName>
</protein>
<comment type="caution">
    <text evidence="11">The sequence shown here is derived from an EMBL/GenBank/DDBJ whole genome shotgun (WGS) entry which is preliminary data.</text>
</comment>
<dbReference type="FunFam" id="3.40.1160.10:FF:000004">
    <property type="entry name" value="Acetylglutamate kinase"/>
    <property type="match status" value="1"/>
</dbReference>
<evidence type="ECO:0000313" key="12">
    <source>
        <dbReference type="Proteomes" id="UP000440978"/>
    </source>
</evidence>
<evidence type="ECO:0000256" key="8">
    <source>
        <dbReference type="ARBA" id="ARBA00048141"/>
    </source>
</evidence>
<feature type="binding site" evidence="9">
    <location>
        <position position="63"/>
    </location>
    <ligand>
        <name>substrate</name>
    </ligand>
</feature>
<dbReference type="CDD" id="cd04238">
    <property type="entry name" value="AAK_NAGK-like"/>
    <property type="match status" value="1"/>
</dbReference>
<dbReference type="EMBL" id="WNHB01000010">
    <property type="protein sequence ID" value="MTT31941.1"/>
    <property type="molecule type" value="Genomic_DNA"/>
</dbReference>
<evidence type="ECO:0000313" key="11">
    <source>
        <dbReference type="EMBL" id="MTT31941.1"/>
    </source>
</evidence>
<keyword evidence="2 9" id="KW-0055">Arginine biosynthesis</keyword>
<dbReference type="OrthoDB" id="9803155at2"/>
<dbReference type="GO" id="GO:0005737">
    <property type="term" value="C:cytoplasm"/>
    <property type="evidence" value="ECO:0007669"/>
    <property type="project" value="UniProtKB-SubCell"/>
</dbReference>
<feature type="site" description="Transition state stabilizer" evidence="9">
    <location>
        <position position="7"/>
    </location>
</feature>
<dbReference type="EC" id="2.7.2.8" evidence="9"/>
<accession>A0A6N8CPK8</accession>
<dbReference type="InterPro" id="IPR001048">
    <property type="entry name" value="Asp/Glu/Uridylate_kinase"/>
</dbReference>
<keyword evidence="4 9" id="KW-0808">Transferase</keyword>
<dbReference type="InterPro" id="IPR037528">
    <property type="entry name" value="ArgB"/>
</dbReference>
<feature type="binding site" evidence="9">
    <location>
        <begin position="41"/>
        <end position="42"/>
    </location>
    <ligand>
        <name>substrate</name>
    </ligand>
</feature>
<name>A0A6N8CPK8_9BACI</name>
<evidence type="ECO:0000256" key="5">
    <source>
        <dbReference type="ARBA" id="ARBA00022741"/>
    </source>
</evidence>
<evidence type="ECO:0000256" key="6">
    <source>
        <dbReference type="ARBA" id="ARBA00022777"/>
    </source>
</evidence>
<organism evidence="11 12">
    <name type="scientific">Terrilactibacillus tamarindi</name>
    <dbReference type="NCBI Taxonomy" id="2599694"/>
    <lineage>
        <taxon>Bacteria</taxon>
        <taxon>Bacillati</taxon>
        <taxon>Bacillota</taxon>
        <taxon>Bacilli</taxon>
        <taxon>Bacillales</taxon>
        <taxon>Bacillaceae</taxon>
        <taxon>Terrilactibacillus</taxon>
    </lineage>
</organism>
<dbReference type="PIRSF" id="PIRSF000728">
    <property type="entry name" value="NAGK"/>
    <property type="match status" value="1"/>
</dbReference>
<proteinExistence type="inferred from homology"/>
<keyword evidence="3 9" id="KW-0028">Amino-acid biosynthesis</keyword>
<dbReference type="SUPFAM" id="SSF53633">
    <property type="entry name" value="Carbamate kinase-like"/>
    <property type="match status" value="1"/>
</dbReference>
<dbReference type="Pfam" id="PF00696">
    <property type="entry name" value="AA_kinase"/>
    <property type="match status" value="1"/>
</dbReference>
<keyword evidence="6 9" id="KW-0418">Kinase</keyword>
<dbReference type="Proteomes" id="UP000440978">
    <property type="component" value="Unassembled WGS sequence"/>
</dbReference>
<feature type="domain" description="Aspartate/glutamate/uridylate kinase" evidence="10">
    <location>
        <begin position="2"/>
        <end position="237"/>
    </location>
</feature>
<evidence type="ECO:0000259" key="10">
    <source>
        <dbReference type="Pfam" id="PF00696"/>
    </source>
</evidence>
<comment type="subcellular location">
    <subcellularLocation>
        <location evidence="9">Cytoplasm</location>
    </subcellularLocation>
</comment>